<proteinExistence type="predicted"/>
<dbReference type="RefSeq" id="WP_123665438.1">
    <property type="nucleotide sequence ID" value="NZ_RJKE01000001.1"/>
</dbReference>
<keyword evidence="3" id="KW-1185">Reference proteome</keyword>
<dbReference type="Pfam" id="PF14345">
    <property type="entry name" value="GDYXXLXY"/>
    <property type="match status" value="1"/>
</dbReference>
<keyword evidence="1" id="KW-0732">Signal</keyword>
<comment type="caution">
    <text evidence="2">The sequence shown here is derived from an EMBL/GenBank/DDBJ whole genome shotgun (WGS) entry which is preliminary data.</text>
</comment>
<accession>A0A3N1CXG3</accession>
<dbReference type="Proteomes" id="UP000272400">
    <property type="component" value="Unassembled WGS sequence"/>
</dbReference>
<dbReference type="AlphaFoldDB" id="A0A3N1CXG3"/>
<evidence type="ECO:0000313" key="3">
    <source>
        <dbReference type="Proteomes" id="UP000272400"/>
    </source>
</evidence>
<evidence type="ECO:0000313" key="2">
    <source>
        <dbReference type="EMBL" id="ROO85992.1"/>
    </source>
</evidence>
<gene>
    <name evidence="2" type="ORF">EDD29_3549</name>
</gene>
<dbReference type="EMBL" id="RJKE01000001">
    <property type="protein sequence ID" value="ROO85992.1"/>
    <property type="molecule type" value="Genomic_DNA"/>
</dbReference>
<organism evidence="2 3">
    <name type="scientific">Actinocorallia herbida</name>
    <dbReference type="NCBI Taxonomy" id="58109"/>
    <lineage>
        <taxon>Bacteria</taxon>
        <taxon>Bacillati</taxon>
        <taxon>Actinomycetota</taxon>
        <taxon>Actinomycetes</taxon>
        <taxon>Streptosporangiales</taxon>
        <taxon>Thermomonosporaceae</taxon>
        <taxon>Actinocorallia</taxon>
    </lineage>
</organism>
<sequence>MKKSSLAVAAAVLVQAALAGWAVRPQLWAFAAGAQIRLAATPVDPIDPFRGAYVELDYPGLPDEAAGSGTYHVPLVREGALWRGGTPTRTRPSAPYLTCASHGGTLDCGLRTFFTSQDRARALEQSLASGGLTAVIRVTDHGEAVITGLEPPP</sequence>
<evidence type="ECO:0000256" key="1">
    <source>
        <dbReference type="SAM" id="SignalP"/>
    </source>
</evidence>
<name>A0A3N1CXG3_9ACTN</name>
<dbReference type="OrthoDB" id="4868247at2"/>
<reference evidence="2 3" key="1">
    <citation type="submission" date="2018-11" db="EMBL/GenBank/DDBJ databases">
        <title>Sequencing the genomes of 1000 actinobacteria strains.</title>
        <authorList>
            <person name="Klenk H.-P."/>
        </authorList>
    </citation>
    <scope>NUCLEOTIDE SEQUENCE [LARGE SCALE GENOMIC DNA]</scope>
    <source>
        <strain evidence="2 3">DSM 44254</strain>
    </source>
</reference>
<feature type="signal peptide" evidence="1">
    <location>
        <begin position="1"/>
        <end position="19"/>
    </location>
</feature>
<protein>
    <submittedName>
        <fullName evidence="2">GDYXXLXY motif protein</fullName>
    </submittedName>
</protein>
<dbReference type="InterPro" id="IPR025833">
    <property type="entry name" value="GDYXXLXY"/>
</dbReference>
<feature type="chain" id="PRO_5039714673" evidence="1">
    <location>
        <begin position="20"/>
        <end position="153"/>
    </location>
</feature>